<reference evidence="1 2" key="1">
    <citation type="journal article" date="2014" name="PLoS Genet.">
        <title>The Genome of Spironucleus salmonicida Highlights a Fish Pathogen Adapted to Fluctuating Environments.</title>
        <authorList>
            <person name="Xu F."/>
            <person name="Jerlstrom-Hultqvist J."/>
            <person name="Einarsson E."/>
            <person name="Astvaldsson A."/>
            <person name="Svard S.G."/>
            <person name="Andersson J.O."/>
        </authorList>
    </citation>
    <scope>NUCLEOTIDE SEQUENCE</scope>
    <source>
        <strain evidence="2">ATCC 50377</strain>
    </source>
</reference>
<dbReference type="Proteomes" id="UP000018208">
    <property type="component" value="Unassembled WGS sequence"/>
</dbReference>
<evidence type="ECO:0000313" key="2">
    <source>
        <dbReference type="EMBL" id="KAH0576737.1"/>
    </source>
</evidence>
<dbReference type="VEuPathDB" id="GiardiaDB:SS50377_20083"/>
<dbReference type="EMBL" id="AUWU02000001">
    <property type="protein sequence ID" value="KAH0576737.1"/>
    <property type="molecule type" value="Genomic_DNA"/>
</dbReference>
<protein>
    <submittedName>
        <fullName evidence="1">Uncharacterized protein</fullName>
    </submittedName>
</protein>
<evidence type="ECO:0000313" key="1">
    <source>
        <dbReference type="EMBL" id="EST49348.1"/>
    </source>
</evidence>
<name>V6LYL5_9EUKA</name>
<proteinExistence type="predicted"/>
<sequence>MSSWWNRPVSASSIFTHDQPTKKKQSSKNTLYFNGLKLMEIKQIKRKQDNDIISKQCLWGTSTTPGVGSYTLNFSQIHPQPTSSKFNAHDRPLSFLEQSQNAFKSNPGVGHYNVDVNRPFKKCKQQMNQVFYKRSESMLTDFADQCDTLSASLPIIVQQ</sequence>
<accession>V6LYL5</accession>
<dbReference type="AlphaFoldDB" id="V6LYL5"/>
<evidence type="ECO:0000313" key="3">
    <source>
        <dbReference type="Proteomes" id="UP000018208"/>
    </source>
</evidence>
<organism evidence="1">
    <name type="scientific">Spironucleus salmonicida</name>
    <dbReference type="NCBI Taxonomy" id="348837"/>
    <lineage>
        <taxon>Eukaryota</taxon>
        <taxon>Metamonada</taxon>
        <taxon>Diplomonadida</taxon>
        <taxon>Hexamitidae</taxon>
        <taxon>Hexamitinae</taxon>
        <taxon>Spironucleus</taxon>
    </lineage>
</organism>
<reference evidence="2" key="2">
    <citation type="submission" date="2020-12" db="EMBL/GenBank/DDBJ databases">
        <title>New Spironucleus salmonicida genome in near-complete chromosomes.</title>
        <authorList>
            <person name="Xu F."/>
            <person name="Kurt Z."/>
            <person name="Jimenez-Gonzalez A."/>
            <person name="Astvaldsson A."/>
            <person name="Andersson J.O."/>
            <person name="Svard S.G."/>
        </authorList>
    </citation>
    <scope>NUCLEOTIDE SEQUENCE</scope>
    <source>
        <strain evidence="2">ATCC 50377</strain>
    </source>
</reference>
<keyword evidence="3" id="KW-1185">Reference proteome</keyword>
<gene>
    <name evidence="1" type="ORF">SS50377_10273</name>
    <name evidence="2" type="ORF">SS50377_20083</name>
</gene>
<dbReference type="EMBL" id="KI545952">
    <property type="protein sequence ID" value="EST49348.1"/>
    <property type="molecule type" value="Genomic_DNA"/>
</dbReference>